<dbReference type="Gene3D" id="1.10.10.10">
    <property type="entry name" value="Winged helix-like DNA-binding domain superfamily/Winged helix DNA-binding domain"/>
    <property type="match status" value="1"/>
</dbReference>
<protein>
    <submittedName>
        <fullName evidence="2">Helix-turn-helix transcriptional regulator</fullName>
    </submittedName>
</protein>
<dbReference type="SMART" id="SM00421">
    <property type="entry name" value="HTH_LUXR"/>
    <property type="match status" value="1"/>
</dbReference>
<dbReference type="RefSeq" id="WP_136863689.1">
    <property type="nucleotide sequence ID" value="NZ_SWCJ01000008.1"/>
</dbReference>
<evidence type="ECO:0000259" key="1">
    <source>
        <dbReference type="PROSITE" id="PS50043"/>
    </source>
</evidence>
<dbReference type="SUPFAM" id="SSF46894">
    <property type="entry name" value="C-terminal effector domain of the bipartite response regulators"/>
    <property type="match status" value="1"/>
</dbReference>
<evidence type="ECO:0000313" key="2">
    <source>
        <dbReference type="EMBL" id="TKB54554.1"/>
    </source>
</evidence>
<dbReference type="GO" id="GO:0003677">
    <property type="term" value="F:DNA binding"/>
    <property type="evidence" value="ECO:0007669"/>
    <property type="project" value="InterPro"/>
</dbReference>
<dbReference type="Pfam" id="PF00196">
    <property type="entry name" value="GerE"/>
    <property type="match status" value="1"/>
</dbReference>
<comment type="caution">
    <text evidence="2">The sequence shown here is derived from an EMBL/GenBank/DDBJ whole genome shotgun (WGS) entry which is preliminary data.</text>
</comment>
<dbReference type="Proteomes" id="UP000305675">
    <property type="component" value="Unassembled WGS sequence"/>
</dbReference>
<dbReference type="InterPro" id="IPR016032">
    <property type="entry name" value="Sig_transdc_resp-reg_C-effctor"/>
</dbReference>
<evidence type="ECO:0000313" key="3">
    <source>
        <dbReference type="Proteomes" id="UP000305675"/>
    </source>
</evidence>
<accession>A0A4U1BML0</accession>
<dbReference type="OrthoDB" id="6115007at2"/>
<dbReference type="AlphaFoldDB" id="A0A4U1BML0"/>
<name>A0A4U1BML0_9GAMM</name>
<reference evidence="2 3" key="1">
    <citation type="submission" date="2019-04" db="EMBL/GenBank/DDBJ databases">
        <authorList>
            <person name="Hwang J.C."/>
        </authorList>
    </citation>
    <scope>NUCLEOTIDE SEQUENCE [LARGE SCALE GENOMIC DNA]</scope>
    <source>
        <strain evidence="2 3">IMCC35002</strain>
    </source>
</reference>
<dbReference type="PROSITE" id="PS50043">
    <property type="entry name" value="HTH_LUXR_2"/>
    <property type="match status" value="1"/>
</dbReference>
<dbReference type="InterPro" id="IPR036388">
    <property type="entry name" value="WH-like_DNA-bd_sf"/>
</dbReference>
<organism evidence="2 3">
    <name type="scientific">Ferrimonas aestuarii</name>
    <dbReference type="NCBI Taxonomy" id="2569539"/>
    <lineage>
        <taxon>Bacteria</taxon>
        <taxon>Pseudomonadati</taxon>
        <taxon>Pseudomonadota</taxon>
        <taxon>Gammaproteobacteria</taxon>
        <taxon>Alteromonadales</taxon>
        <taxon>Ferrimonadaceae</taxon>
        <taxon>Ferrimonas</taxon>
    </lineage>
</organism>
<keyword evidence="3" id="KW-1185">Reference proteome</keyword>
<feature type="domain" description="HTH luxR-type" evidence="1">
    <location>
        <begin position="149"/>
        <end position="214"/>
    </location>
</feature>
<proteinExistence type="predicted"/>
<sequence>MVTLKPFASLPTILTIESLRHSAVMSSTTNWIFFSTKNEHASYPYQVKEIQINMVEQSLISAMWVSDPALRKAGARIILGVSEFGNKLSKMTINGQTAPIQTFAVYATDSHSIVGYVVIAISQCRHAEKLTTTSVLKLVRDTILKKGPVNNDLPNLKQKTLQVLKMTALGLNSNEIADVLHLTNRGVDYHLSIAKQKLGATNKPNLIFEAKNLGWV</sequence>
<dbReference type="EMBL" id="SWCJ01000008">
    <property type="protein sequence ID" value="TKB54554.1"/>
    <property type="molecule type" value="Genomic_DNA"/>
</dbReference>
<dbReference type="InterPro" id="IPR000792">
    <property type="entry name" value="Tscrpt_reg_LuxR_C"/>
</dbReference>
<dbReference type="GO" id="GO:0006355">
    <property type="term" value="P:regulation of DNA-templated transcription"/>
    <property type="evidence" value="ECO:0007669"/>
    <property type="project" value="InterPro"/>
</dbReference>
<gene>
    <name evidence="2" type="ORF">FCL42_12130</name>
</gene>